<feature type="compositionally biased region" description="Low complexity" evidence="2">
    <location>
        <begin position="444"/>
        <end position="473"/>
    </location>
</feature>
<feature type="region of interest" description="Disordered" evidence="2">
    <location>
        <begin position="358"/>
        <end position="526"/>
    </location>
</feature>
<feature type="compositionally biased region" description="Basic and acidic residues" evidence="2">
    <location>
        <begin position="108"/>
        <end position="125"/>
    </location>
</feature>
<feature type="compositionally biased region" description="Polar residues" evidence="2">
    <location>
        <begin position="378"/>
        <end position="391"/>
    </location>
</feature>
<dbReference type="EMBL" id="JADNYJ010000035">
    <property type="protein sequence ID" value="KAF8902620.1"/>
    <property type="molecule type" value="Genomic_DNA"/>
</dbReference>
<sequence length="540" mass="57311">MVSLSSDNSEFKDLFTRSTDLPSYSSKAPSSSTTKAQSPQPSIYKRGYTPASAIAAAVRDQHNSVTHRSSSTSKTSTSISSKPSSSRKNSDSDKSNERSDGASTPRLSEARESPRPILPEKDKELPPSLQRRSSVAIASGPASESSSSSMRSRMKQPSARPQGRPPSVPLPLLPSSIPPTPPPSSPPSSPLPEPPANISQPSKVQTDVPQKIHVRARAHTISSVNNAPIPLSPPLSLSRTTSPLASASTIVPRASGGTLDIDNASTNELRQALKSRNKEYEELEASILKMTEAHAAQVASLEKKIALLEKEARKRETQIKGFTWLLNDGEAPQQSRSAASGPSAASRFASRAIVAGGSLSDHDGYRTSPLSPRRFAYQSDSGAESHATSGAESHRVSGASGSESTSSMFRKSKLRRLYLTGDTSPPPANSEKPLPEAPYSGKRSSMSSVSPSPSSSTSSLLPPSPSITMSSLSAIPEASDPGGTLRLPRHESSELSDERRAIRHSSYSSNAKRSRPPSIAQVLDKSPNLGDVLEKLRPFS</sequence>
<evidence type="ECO:0000256" key="2">
    <source>
        <dbReference type="SAM" id="MobiDB-lite"/>
    </source>
</evidence>
<feature type="region of interest" description="Disordered" evidence="2">
    <location>
        <begin position="1"/>
        <end position="211"/>
    </location>
</feature>
<name>A0A9P5NN15_GYMJU</name>
<comment type="caution">
    <text evidence="3">The sequence shown here is derived from an EMBL/GenBank/DDBJ whole genome shotgun (WGS) entry which is preliminary data.</text>
</comment>
<feature type="compositionally biased region" description="Basic and acidic residues" evidence="2">
    <location>
        <begin position="88"/>
        <end position="100"/>
    </location>
</feature>
<gene>
    <name evidence="3" type="ORF">CPB84DRAFT_1775825</name>
</gene>
<proteinExistence type="predicted"/>
<feature type="compositionally biased region" description="Low complexity" evidence="2">
    <location>
        <begin position="22"/>
        <end position="42"/>
    </location>
</feature>
<keyword evidence="4" id="KW-1185">Reference proteome</keyword>
<organism evidence="3 4">
    <name type="scientific">Gymnopilus junonius</name>
    <name type="common">Spectacular rustgill mushroom</name>
    <name type="synonym">Gymnopilus spectabilis subsp. junonius</name>
    <dbReference type="NCBI Taxonomy" id="109634"/>
    <lineage>
        <taxon>Eukaryota</taxon>
        <taxon>Fungi</taxon>
        <taxon>Dikarya</taxon>
        <taxon>Basidiomycota</taxon>
        <taxon>Agaricomycotina</taxon>
        <taxon>Agaricomycetes</taxon>
        <taxon>Agaricomycetidae</taxon>
        <taxon>Agaricales</taxon>
        <taxon>Agaricineae</taxon>
        <taxon>Hymenogastraceae</taxon>
        <taxon>Gymnopilus</taxon>
    </lineage>
</organism>
<feature type="coiled-coil region" evidence="1">
    <location>
        <begin position="263"/>
        <end position="318"/>
    </location>
</feature>
<feature type="compositionally biased region" description="Low complexity" evidence="2">
    <location>
        <begin position="64"/>
        <end position="87"/>
    </location>
</feature>
<evidence type="ECO:0000256" key="1">
    <source>
        <dbReference type="SAM" id="Coils"/>
    </source>
</evidence>
<dbReference type="OrthoDB" id="2804750at2759"/>
<feature type="compositionally biased region" description="Basic and acidic residues" evidence="2">
    <location>
        <begin position="488"/>
        <end position="500"/>
    </location>
</feature>
<evidence type="ECO:0000313" key="3">
    <source>
        <dbReference type="EMBL" id="KAF8902620.1"/>
    </source>
</evidence>
<dbReference type="Proteomes" id="UP000724874">
    <property type="component" value="Unassembled WGS sequence"/>
</dbReference>
<feature type="compositionally biased region" description="Pro residues" evidence="2">
    <location>
        <begin position="163"/>
        <end position="195"/>
    </location>
</feature>
<feature type="compositionally biased region" description="Low complexity" evidence="2">
    <location>
        <begin position="397"/>
        <end position="407"/>
    </location>
</feature>
<evidence type="ECO:0000313" key="4">
    <source>
        <dbReference type="Proteomes" id="UP000724874"/>
    </source>
</evidence>
<reference evidence="3" key="1">
    <citation type="submission" date="2020-11" db="EMBL/GenBank/DDBJ databases">
        <authorList>
            <consortium name="DOE Joint Genome Institute"/>
            <person name="Ahrendt S."/>
            <person name="Riley R."/>
            <person name="Andreopoulos W."/>
            <person name="LaButti K."/>
            <person name="Pangilinan J."/>
            <person name="Ruiz-duenas F.J."/>
            <person name="Barrasa J.M."/>
            <person name="Sanchez-Garcia M."/>
            <person name="Camarero S."/>
            <person name="Miyauchi S."/>
            <person name="Serrano A."/>
            <person name="Linde D."/>
            <person name="Babiker R."/>
            <person name="Drula E."/>
            <person name="Ayuso-Fernandez I."/>
            <person name="Pacheco R."/>
            <person name="Padilla G."/>
            <person name="Ferreira P."/>
            <person name="Barriuso J."/>
            <person name="Kellner H."/>
            <person name="Castanera R."/>
            <person name="Alfaro M."/>
            <person name="Ramirez L."/>
            <person name="Pisabarro A.G."/>
            <person name="Kuo A."/>
            <person name="Tritt A."/>
            <person name="Lipzen A."/>
            <person name="He G."/>
            <person name="Yan M."/>
            <person name="Ng V."/>
            <person name="Cullen D."/>
            <person name="Martin F."/>
            <person name="Rosso M.-N."/>
            <person name="Henrissat B."/>
            <person name="Hibbett D."/>
            <person name="Martinez A.T."/>
            <person name="Grigoriev I.V."/>
        </authorList>
    </citation>
    <scope>NUCLEOTIDE SEQUENCE</scope>
    <source>
        <strain evidence="3">AH 44721</strain>
    </source>
</reference>
<keyword evidence="1" id="KW-0175">Coiled coil</keyword>
<protein>
    <submittedName>
        <fullName evidence="3">Uncharacterized protein</fullName>
    </submittedName>
</protein>
<accession>A0A9P5NN15</accession>
<feature type="compositionally biased region" description="Polar residues" evidence="2">
    <location>
        <begin position="197"/>
        <end position="208"/>
    </location>
</feature>
<dbReference type="AlphaFoldDB" id="A0A9P5NN15"/>